<accession>A0A1H2ITR6</accession>
<dbReference type="Proteomes" id="UP000199608">
    <property type="component" value="Unassembled WGS sequence"/>
</dbReference>
<organism evidence="1 2">
    <name type="scientific">Desulfobacula phenolica</name>
    <dbReference type="NCBI Taxonomy" id="90732"/>
    <lineage>
        <taxon>Bacteria</taxon>
        <taxon>Pseudomonadati</taxon>
        <taxon>Thermodesulfobacteriota</taxon>
        <taxon>Desulfobacteria</taxon>
        <taxon>Desulfobacterales</taxon>
        <taxon>Desulfobacteraceae</taxon>
        <taxon>Desulfobacula</taxon>
    </lineage>
</organism>
<evidence type="ECO:0000313" key="2">
    <source>
        <dbReference type="Proteomes" id="UP000199608"/>
    </source>
</evidence>
<keyword evidence="2" id="KW-1185">Reference proteome</keyword>
<dbReference type="SUPFAM" id="SSF64182">
    <property type="entry name" value="DHH phosphoesterases"/>
    <property type="match status" value="1"/>
</dbReference>
<evidence type="ECO:0000313" key="1">
    <source>
        <dbReference type="EMBL" id="SDU47550.1"/>
    </source>
</evidence>
<dbReference type="RefSeq" id="WP_092236081.1">
    <property type="nucleotide sequence ID" value="NZ_FNLL01000009.1"/>
</dbReference>
<proteinExistence type="predicted"/>
<name>A0A1H2ITR6_9BACT</name>
<dbReference type="Gene3D" id="3.10.310.30">
    <property type="match status" value="1"/>
</dbReference>
<gene>
    <name evidence="1" type="ORF">SAMN04487931_109173</name>
</gene>
<protein>
    <recommendedName>
        <fullName evidence="3">NanoRNase/pAp phosphatase, hydrolyzes c-di-AMP and oligoRNAs</fullName>
    </recommendedName>
</protein>
<dbReference type="AlphaFoldDB" id="A0A1H2ITR6"/>
<reference evidence="2" key="1">
    <citation type="submission" date="2016-10" db="EMBL/GenBank/DDBJ databases">
        <authorList>
            <person name="Varghese N."/>
            <person name="Submissions S."/>
        </authorList>
    </citation>
    <scope>NUCLEOTIDE SEQUENCE [LARGE SCALE GENOMIC DNA]</scope>
    <source>
        <strain evidence="2">DSM 3384</strain>
    </source>
</reference>
<dbReference type="EMBL" id="FNLL01000009">
    <property type="protein sequence ID" value="SDU47550.1"/>
    <property type="molecule type" value="Genomic_DNA"/>
</dbReference>
<dbReference type="InterPro" id="IPR038763">
    <property type="entry name" value="DHH_sf"/>
</dbReference>
<evidence type="ECO:0008006" key="3">
    <source>
        <dbReference type="Google" id="ProtNLM"/>
    </source>
</evidence>
<sequence>MRIVTRPDFDGIVCAVLLCRAENIEPNIKWVEPNEIQTGKAVILNTDIMANLPYSPQCALWFDHHVSNKPQTPFNGGFDIAPSAARVVYNYYQDKGKLDDHYDELVLNTDIIDAADLDQDQVRYPEKYPYILLSMTIQNRDYADSAYWEKLVNLLRDKGIDRVIEDPDVKIRCARVIKENAAYENHLTAHTTIRHAISITDFRSLDTVPGGNRFLTYTLFPETIASVKIRYDGPEHNFVLLSIGRSLFNKQCHVNIGNLLARFGGGGHAGAGGCTLNVQTADQDIEEILNILFENKKDS</sequence>